<proteinExistence type="predicted"/>
<accession>A0ABQ8BAR5</accession>
<reference evidence="1 2" key="1">
    <citation type="submission" date="2021-05" db="EMBL/GenBank/DDBJ databases">
        <title>Genome Assembly of Synthetic Allotetraploid Brassica napus Reveals Homoeologous Exchanges between Subgenomes.</title>
        <authorList>
            <person name="Davis J.T."/>
        </authorList>
    </citation>
    <scope>NUCLEOTIDE SEQUENCE [LARGE SCALE GENOMIC DNA]</scope>
    <source>
        <strain evidence="2">cv. Da-Ae</strain>
        <tissue evidence="1">Seedling</tissue>
    </source>
</reference>
<evidence type="ECO:0000313" key="1">
    <source>
        <dbReference type="EMBL" id="KAH0901891.1"/>
    </source>
</evidence>
<organism evidence="1 2">
    <name type="scientific">Brassica napus</name>
    <name type="common">Rape</name>
    <dbReference type="NCBI Taxonomy" id="3708"/>
    <lineage>
        <taxon>Eukaryota</taxon>
        <taxon>Viridiplantae</taxon>
        <taxon>Streptophyta</taxon>
        <taxon>Embryophyta</taxon>
        <taxon>Tracheophyta</taxon>
        <taxon>Spermatophyta</taxon>
        <taxon>Magnoliopsida</taxon>
        <taxon>eudicotyledons</taxon>
        <taxon>Gunneridae</taxon>
        <taxon>Pentapetalae</taxon>
        <taxon>rosids</taxon>
        <taxon>malvids</taxon>
        <taxon>Brassicales</taxon>
        <taxon>Brassicaceae</taxon>
        <taxon>Brassiceae</taxon>
        <taxon>Brassica</taxon>
    </lineage>
</organism>
<dbReference type="Proteomes" id="UP000824890">
    <property type="component" value="Unassembled WGS sequence"/>
</dbReference>
<comment type="caution">
    <text evidence="1">The sequence shown here is derived from an EMBL/GenBank/DDBJ whole genome shotgun (WGS) entry which is preliminary data.</text>
</comment>
<gene>
    <name evidence="1" type="ORF">HID58_041394</name>
</gene>
<protein>
    <submittedName>
        <fullName evidence="1">Uncharacterized protein</fullName>
    </submittedName>
</protein>
<dbReference type="EMBL" id="JAGKQM010000011">
    <property type="protein sequence ID" value="KAH0901891.1"/>
    <property type="molecule type" value="Genomic_DNA"/>
</dbReference>
<name>A0ABQ8BAR5_BRANA</name>
<sequence length="68" mass="7919">MEFVLTYHHIHNPDSTLLIQETTEYVMNKLPNGCNTITDDLQVTLTIWDYNQNATARLSYHHKSKGNK</sequence>
<keyword evidence="2" id="KW-1185">Reference proteome</keyword>
<evidence type="ECO:0000313" key="2">
    <source>
        <dbReference type="Proteomes" id="UP000824890"/>
    </source>
</evidence>